<keyword evidence="6" id="KW-0408">Iron</keyword>
<dbReference type="AlphaFoldDB" id="A0A8J2P2U8"/>
<dbReference type="GO" id="GO:0020037">
    <property type="term" value="F:heme binding"/>
    <property type="evidence" value="ECO:0007669"/>
    <property type="project" value="TreeGrafter"/>
</dbReference>
<organism evidence="7 8">
    <name type="scientific">Allacma fusca</name>
    <dbReference type="NCBI Taxonomy" id="39272"/>
    <lineage>
        <taxon>Eukaryota</taxon>
        <taxon>Metazoa</taxon>
        <taxon>Ecdysozoa</taxon>
        <taxon>Arthropoda</taxon>
        <taxon>Hexapoda</taxon>
        <taxon>Collembola</taxon>
        <taxon>Symphypleona</taxon>
        <taxon>Sminthuridae</taxon>
        <taxon>Allacma</taxon>
    </lineage>
</organism>
<comment type="similarity">
    <text evidence="2">Belongs to the cytochrome P450 family.</text>
</comment>
<dbReference type="InterPro" id="IPR050182">
    <property type="entry name" value="Cytochrome_P450_fam2"/>
</dbReference>
<reference evidence="7" key="1">
    <citation type="submission" date="2021-06" db="EMBL/GenBank/DDBJ databases">
        <authorList>
            <person name="Hodson N. C."/>
            <person name="Mongue J. A."/>
            <person name="Jaron S. K."/>
        </authorList>
    </citation>
    <scope>NUCLEOTIDE SEQUENCE</scope>
</reference>
<evidence type="ECO:0000313" key="7">
    <source>
        <dbReference type="EMBL" id="CAG7728989.1"/>
    </source>
</evidence>
<keyword evidence="3" id="KW-0349">Heme</keyword>
<dbReference type="GO" id="GO:0006805">
    <property type="term" value="P:xenobiotic metabolic process"/>
    <property type="evidence" value="ECO:0007669"/>
    <property type="project" value="TreeGrafter"/>
</dbReference>
<keyword evidence="8" id="KW-1185">Reference proteome</keyword>
<dbReference type="OrthoDB" id="1103324at2759"/>
<comment type="caution">
    <text evidence="7">The sequence shown here is derived from an EMBL/GenBank/DDBJ whole genome shotgun (WGS) entry which is preliminary data.</text>
</comment>
<dbReference type="PANTHER" id="PTHR24300:SF376">
    <property type="entry name" value="CYTOCHROME P450 15A1"/>
    <property type="match status" value="1"/>
</dbReference>
<evidence type="ECO:0000256" key="1">
    <source>
        <dbReference type="ARBA" id="ARBA00001971"/>
    </source>
</evidence>
<dbReference type="EMBL" id="CAJVCH010171716">
    <property type="protein sequence ID" value="CAG7728989.1"/>
    <property type="molecule type" value="Genomic_DNA"/>
</dbReference>
<dbReference type="PANTHER" id="PTHR24300">
    <property type="entry name" value="CYTOCHROME P450 508A4-RELATED"/>
    <property type="match status" value="1"/>
</dbReference>
<dbReference type="GO" id="GO:0006082">
    <property type="term" value="P:organic acid metabolic process"/>
    <property type="evidence" value="ECO:0007669"/>
    <property type="project" value="TreeGrafter"/>
</dbReference>
<evidence type="ECO:0000256" key="2">
    <source>
        <dbReference type="ARBA" id="ARBA00010617"/>
    </source>
</evidence>
<evidence type="ECO:0000256" key="4">
    <source>
        <dbReference type="ARBA" id="ARBA00022723"/>
    </source>
</evidence>
<sequence length="144" mass="16575">VKNLFSAPVISALWSILFGDKLKEDDPVLWEAFQGLNSVAHEASPSMFLPWFAKIAPKLSRFDHVIQGYSSMKRFLRKEIQRHNTHYVEDQPRDFVDAYTDEVQKTTDPNSSFHKRGNRWSCWEGTGSLIGGPGLYAIHRSRHQ</sequence>
<keyword evidence="5" id="KW-0560">Oxidoreductase</keyword>
<evidence type="ECO:0000313" key="8">
    <source>
        <dbReference type="Proteomes" id="UP000708208"/>
    </source>
</evidence>
<dbReference type="Proteomes" id="UP000708208">
    <property type="component" value="Unassembled WGS sequence"/>
</dbReference>
<name>A0A8J2P2U8_9HEXA</name>
<comment type="cofactor">
    <cofactor evidence="1">
        <name>heme</name>
        <dbReference type="ChEBI" id="CHEBI:30413"/>
    </cofactor>
</comment>
<feature type="non-terminal residue" evidence="7">
    <location>
        <position position="1"/>
    </location>
</feature>
<evidence type="ECO:0000256" key="6">
    <source>
        <dbReference type="ARBA" id="ARBA00023004"/>
    </source>
</evidence>
<accession>A0A8J2P2U8</accession>
<dbReference type="GO" id="GO:0008395">
    <property type="term" value="F:steroid hydroxylase activity"/>
    <property type="evidence" value="ECO:0007669"/>
    <property type="project" value="TreeGrafter"/>
</dbReference>
<dbReference type="GO" id="GO:0046872">
    <property type="term" value="F:metal ion binding"/>
    <property type="evidence" value="ECO:0007669"/>
    <property type="project" value="UniProtKB-KW"/>
</dbReference>
<proteinExistence type="inferred from homology"/>
<dbReference type="GO" id="GO:0016712">
    <property type="term" value="F:oxidoreductase activity, acting on paired donors, with incorporation or reduction of molecular oxygen, reduced flavin or flavoprotein as one donor, and incorporation of one atom of oxygen"/>
    <property type="evidence" value="ECO:0007669"/>
    <property type="project" value="TreeGrafter"/>
</dbReference>
<gene>
    <name evidence="7" type="ORF">AFUS01_LOCUS17731</name>
</gene>
<evidence type="ECO:0000256" key="5">
    <source>
        <dbReference type="ARBA" id="ARBA00023002"/>
    </source>
</evidence>
<dbReference type="GO" id="GO:0005737">
    <property type="term" value="C:cytoplasm"/>
    <property type="evidence" value="ECO:0007669"/>
    <property type="project" value="TreeGrafter"/>
</dbReference>
<protein>
    <submittedName>
        <fullName evidence="7">Uncharacterized protein</fullName>
    </submittedName>
</protein>
<keyword evidence="4" id="KW-0479">Metal-binding</keyword>
<evidence type="ECO:0000256" key="3">
    <source>
        <dbReference type="ARBA" id="ARBA00022617"/>
    </source>
</evidence>